<reference evidence="3" key="1">
    <citation type="submission" date="2020-03" db="EMBL/GenBank/DDBJ databases">
        <authorList>
            <person name="He L."/>
        </authorList>
    </citation>
    <scope>NUCLEOTIDE SEQUENCE</scope>
    <source>
        <strain evidence="3">CkLH20</strain>
    </source>
</reference>
<organism evidence="3 4">
    <name type="scientific">Colletotrichum karsti</name>
    <dbReference type="NCBI Taxonomy" id="1095194"/>
    <lineage>
        <taxon>Eukaryota</taxon>
        <taxon>Fungi</taxon>
        <taxon>Dikarya</taxon>
        <taxon>Ascomycota</taxon>
        <taxon>Pezizomycotina</taxon>
        <taxon>Sordariomycetes</taxon>
        <taxon>Hypocreomycetidae</taxon>
        <taxon>Glomerellales</taxon>
        <taxon>Glomerellaceae</taxon>
        <taxon>Colletotrichum</taxon>
        <taxon>Colletotrichum boninense species complex</taxon>
    </lineage>
</organism>
<dbReference type="RefSeq" id="XP_038748400.1">
    <property type="nucleotide sequence ID" value="XM_038886558.1"/>
</dbReference>
<dbReference type="OrthoDB" id="10250282at2759"/>
<keyword evidence="1 3" id="KW-0378">Hydrolase</keyword>
<dbReference type="PANTHER" id="PTHR23088:SF27">
    <property type="entry name" value="DEAMINATED GLUTATHIONE AMIDASE"/>
    <property type="match status" value="1"/>
</dbReference>
<dbReference type="InterPro" id="IPR045254">
    <property type="entry name" value="Nit1/2_C-N_Hydrolase"/>
</dbReference>
<evidence type="ECO:0000313" key="4">
    <source>
        <dbReference type="Proteomes" id="UP000781932"/>
    </source>
</evidence>
<dbReference type="Proteomes" id="UP000781932">
    <property type="component" value="Unassembled WGS sequence"/>
</dbReference>
<dbReference type="GeneID" id="62159632"/>
<keyword evidence="4" id="KW-1185">Reference proteome</keyword>
<evidence type="ECO:0000313" key="3">
    <source>
        <dbReference type="EMBL" id="KAF9878939.1"/>
    </source>
</evidence>
<feature type="domain" description="CN hydrolase" evidence="2">
    <location>
        <begin position="23"/>
        <end position="302"/>
    </location>
</feature>
<protein>
    <submittedName>
        <fullName evidence="3">Carbon-nitrogen hydrolase</fullName>
    </submittedName>
</protein>
<dbReference type="Gene3D" id="3.60.110.10">
    <property type="entry name" value="Carbon-nitrogen hydrolase"/>
    <property type="match status" value="1"/>
</dbReference>
<dbReference type="PANTHER" id="PTHR23088">
    <property type="entry name" value="NITRILASE-RELATED"/>
    <property type="match status" value="1"/>
</dbReference>
<dbReference type="Pfam" id="PF00795">
    <property type="entry name" value="CN_hydrolase"/>
    <property type="match status" value="1"/>
</dbReference>
<evidence type="ECO:0000256" key="1">
    <source>
        <dbReference type="ARBA" id="ARBA00022801"/>
    </source>
</evidence>
<reference evidence="3" key="2">
    <citation type="submission" date="2020-11" db="EMBL/GenBank/DDBJ databases">
        <title>Whole genome sequencing of Colletotrichum sp.</title>
        <authorList>
            <person name="Li H."/>
        </authorList>
    </citation>
    <scope>NUCLEOTIDE SEQUENCE</scope>
    <source>
        <strain evidence="3">CkLH20</strain>
    </source>
</reference>
<comment type="caution">
    <text evidence="3">The sequence shown here is derived from an EMBL/GenBank/DDBJ whole genome shotgun (WGS) entry which is preliminary data.</text>
</comment>
<proteinExistence type="predicted"/>
<dbReference type="InterPro" id="IPR036526">
    <property type="entry name" value="C-N_Hydrolase_sf"/>
</dbReference>
<dbReference type="PROSITE" id="PS50263">
    <property type="entry name" value="CN_HYDROLASE"/>
    <property type="match status" value="1"/>
</dbReference>
<name>A0A9P6LK25_9PEZI</name>
<accession>A0A9P6LK25</accession>
<dbReference type="AlphaFoldDB" id="A0A9P6LK25"/>
<evidence type="ECO:0000259" key="2">
    <source>
        <dbReference type="PROSITE" id="PS50263"/>
    </source>
</evidence>
<dbReference type="SUPFAM" id="SSF56317">
    <property type="entry name" value="Carbon-nitrogen hydrolase"/>
    <property type="match status" value="1"/>
</dbReference>
<sequence length="318" mass="33690">MNNSLSLTHLNVTPTCMKQIANFTPAAVGQICSTASLSHNLEQCVRLVAKAAVGGAKVLFLPEASDYIASSPQESLSLALPQSTSPFVLGLQEQAKKHNLAINVGIHVPAPATADSPTPAKLLNRSLWIDADGTINHAATYDKLHLFDYGPLRESATVQPGTRLTPPFPTPVGRVGSLICFDLRFPEPAVALAHPAASARSPFLPENGGAGAAQVLLYPSAFTPKTGAAHWETLLRARAVETQSWVVAAAQVGAHNARRSSYGHSMVVDPWGTVRLELGGVDAEGRAEEGAEGAVGFVDVDLDEWSRVREGMPLVRRT</sequence>
<dbReference type="EMBL" id="JAATWM020000009">
    <property type="protein sequence ID" value="KAF9878939.1"/>
    <property type="molecule type" value="Genomic_DNA"/>
</dbReference>
<dbReference type="CDD" id="cd07572">
    <property type="entry name" value="nit"/>
    <property type="match status" value="1"/>
</dbReference>
<dbReference type="GO" id="GO:0016811">
    <property type="term" value="F:hydrolase activity, acting on carbon-nitrogen (but not peptide) bonds, in linear amides"/>
    <property type="evidence" value="ECO:0007669"/>
    <property type="project" value="InterPro"/>
</dbReference>
<gene>
    <name evidence="3" type="ORF">CkaCkLH20_03839</name>
</gene>
<dbReference type="InterPro" id="IPR003010">
    <property type="entry name" value="C-N_Hydrolase"/>
</dbReference>